<name>A0A8H7Y0L5_PSICU</name>
<evidence type="ECO:0000259" key="2">
    <source>
        <dbReference type="Pfam" id="PF00561"/>
    </source>
</evidence>
<proteinExistence type="predicted"/>
<dbReference type="OrthoDB" id="19657at2759"/>
<evidence type="ECO:0000313" key="3">
    <source>
        <dbReference type="EMBL" id="KAG5169044.1"/>
    </source>
</evidence>
<dbReference type="Pfam" id="PF00561">
    <property type="entry name" value="Abhydrolase_1"/>
    <property type="match status" value="1"/>
</dbReference>
<accession>A0A8H7Y0L5</accession>
<reference evidence="3" key="1">
    <citation type="submission" date="2021-02" db="EMBL/GenBank/DDBJ databases">
        <title>Psilocybe cubensis genome.</title>
        <authorList>
            <person name="Mckernan K.J."/>
            <person name="Crawford S."/>
            <person name="Trippe A."/>
            <person name="Kane L.T."/>
            <person name="Mclaughlin S."/>
        </authorList>
    </citation>
    <scope>NUCLEOTIDE SEQUENCE [LARGE SCALE GENOMIC DNA]</scope>
    <source>
        <strain evidence="3">MGC-MH-2018</strain>
    </source>
</reference>
<dbReference type="AlphaFoldDB" id="A0A8H7Y0L5"/>
<dbReference type="EMBL" id="JAFIQS010000005">
    <property type="protein sequence ID" value="KAG5169044.1"/>
    <property type="molecule type" value="Genomic_DNA"/>
</dbReference>
<dbReference type="InterPro" id="IPR000073">
    <property type="entry name" value="AB_hydrolase_1"/>
</dbReference>
<evidence type="ECO:0000256" key="1">
    <source>
        <dbReference type="SAM" id="MobiDB-lite"/>
    </source>
</evidence>
<sequence>MPFVDIHSADDYASIYYFTNTTYSNVGAFDPEKPTVVVLHPVFLDSTWLDTQLGDPRLHKNFNLIAFDMRSSGKSICRPNPAHDSWVDAADLAICFQRLHLPPSHILALEGTSVCCALRFAVLFPELCLSLALVNIPAPTELKWVYNNIDHLVHAASFAEDLESFEHAATELIHFIFGQETDPDLVEELVQYWEINYPPSRRLRATETANVYINRAPLSSDALASITQPVVIIHGDKNEICPVKYAERLQKELKGLEKQAVLYMVKGGSSMISIINGCASIVNNVFLKFLDQLPPARSDLEPPLMPVEDRMRAALQTLSEVTGRDITNLDPMSCISFSCLSQEALKIQTLALKHYQEDLSEAFTPDPVEGRALRSSGKEPDEWSYVEHGRSSINSTVIQPSERIKLQDLERGQQQRPPVRVETQHLPPDAAPLLKGFLVAGPVPNGSTTNLKKHKPRVNDNPQSATVPLQRMLASPF</sequence>
<comment type="caution">
    <text evidence="3">The sequence shown here is derived from an EMBL/GenBank/DDBJ whole genome shotgun (WGS) entry which is preliminary data.</text>
</comment>
<organism evidence="3">
    <name type="scientific">Psilocybe cubensis</name>
    <name type="common">Psychedelic mushroom</name>
    <name type="synonym">Stropharia cubensis</name>
    <dbReference type="NCBI Taxonomy" id="181762"/>
    <lineage>
        <taxon>Eukaryota</taxon>
        <taxon>Fungi</taxon>
        <taxon>Dikarya</taxon>
        <taxon>Basidiomycota</taxon>
        <taxon>Agaricomycotina</taxon>
        <taxon>Agaricomycetes</taxon>
        <taxon>Agaricomycetidae</taxon>
        <taxon>Agaricales</taxon>
        <taxon>Agaricineae</taxon>
        <taxon>Strophariaceae</taxon>
        <taxon>Psilocybe</taxon>
    </lineage>
</organism>
<dbReference type="InterPro" id="IPR029058">
    <property type="entry name" value="AB_hydrolase_fold"/>
</dbReference>
<dbReference type="Gene3D" id="3.40.50.1820">
    <property type="entry name" value="alpha/beta hydrolase"/>
    <property type="match status" value="1"/>
</dbReference>
<dbReference type="SUPFAM" id="SSF53474">
    <property type="entry name" value="alpha/beta-Hydrolases"/>
    <property type="match status" value="1"/>
</dbReference>
<gene>
    <name evidence="3" type="ORF">JR316_005600</name>
</gene>
<protein>
    <recommendedName>
        <fullName evidence="2">AB hydrolase-1 domain-containing protein</fullName>
    </recommendedName>
</protein>
<feature type="region of interest" description="Disordered" evidence="1">
    <location>
        <begin position="445"/>
        <end position="466"/>
    </location>
</feature>
<feature type="domain" description="AB hydrolase-1" evidence="2">
    <location>
        <begin position="36"/>
        <end position="255"/>
    </location>
</feature>